<dbReference type="GO" id="GO:0003677">
    <property type="term" value="F:DNA binding"/>
    <property type="evidence" value="ECO:0007669"/>
    <property type="project" value="InterPro"/>
</dbReference>
<dbReference type="CDD" id="cd17242">
    <property type="entry name" value="MobM_relaxase"/>
    <property type="match status" value="1"/>
</dbReference>
<dbReference type="Gene3D" id="3.30.930.30">
    <property type="match status" value="1"/>
</dbReference>
<dbReference type="InterPro" id="IPR001668">
    <property type="entry name" value="Mob_Pre"/>
</dbReference>
<dbReference type="AlphaFoldDB" id="R9SAC3"/>
<accession>R9SAC3</accession>
<feature type="region of interest" description="Disordered" evidence="3">
    <location>
        <begin position="389"/>
        <end position="408"/>
    </location>
</feature>
<name>R9SAC3_LISIO</name>
<geneLocation type="plasmid" evidence="4">
    <name>pDB2011</name>
</geneLocation>
<sequence length="408" mass="48111">MSMIAARMQKLKAGNLVGIGNHNQRKTKNHSNPDIDTSLSKLNYDLVDRTQNYKTDIENFINENKSTTRAVRKDAVLVNEWIISSDKDFFDNLTESEIENFFERSKDYFAEKFGEKNIRYATVHLDESTPHMHMGIVPFDKDNKLSAKRVFNRQALRDVQEELPKYLQDFQFEIARGQKGSERKNLTVPEFKKLKEEELEIKKELQIKKDELIAYTKENQIDKKLDITPIKEMEDIEIETDEKTLFGKNKTEIVRQWTGNIILSENDYLKLNKEIKKGKKTEGRLAAILETDVYQENKELKNELKDQIDKNDKDIDDYNDLVKRYNNLYEENTSLKSQIGDLKEEIKLIYQSTKRFLKDRISDFKAFKEVFKELADNISNISREKGLDSSFKKEFDRENKKKQTRGIR</sequence>
<dbReference type="EMBL" id="KC456362">
    <property type="protein sequence ID" value="AGN12842.1"/>
    <property type="molecule type" value="Genomic_DNA"/>
</dbReference>
<keyword evidence="2" id="KW-0175">Coiled coil</keyword>
<protein>
    <submittedName>
        <fullName evidence="4">Putative recombination/mobilization protein</fullName>
    </submittedName>
</protein>
<organism evidence="4">
    <name type="scientific">Listeria innocua</name>
    <dbReference type="NCBI Taxonomy" id="1642"/>
    <lineage>
        <taxon>Bacteria</taxon>
        <taxon>Bacillati</taxon>
        <taxon>Bacillota</taxon>
        <taxon>Bacilli</taxon>
        <taxon>Bacillales</taxon>
        <taxon>Listeriaceae</taxon>
        <taxon>Listeria</taxon>
    </lineage>
</organism>
<keyword evidence="4" id="KW-0614">Plasmid</keyword>
<dbReference type="GO" id="GO:0006310">
    <property type="term" value="P:DNA recombination"/>
    <property type="evidence" value="ECO:0007669"/>
    <property type="project" value="InterPro"/>
</dbReference>
<dbReference type="RefSeq" id="WP_020277964.1">
    <property type="nucleotide sequence ID" value="NC_021513.1"/>
</dbReference>
<dbReference type="NCBIfam" id="NF041497">
    <property type="entry name" value="MobV"/>
    <property type="match status" value="1"/>
</dbReference>
<evidence type="ECO:0000256" key="2">
    <source>
        <dbReference type="SAM" id="Coils"/>
    </source>
</evidence>
<evidence type="ECO:0000256" key="3">
    <source>
        <dbReference type="SAM" id="MobiDB-lite"/>
    </source>
</evidence>
<evidence type="ECO:0000256" key="1">
    <source>
        <dbReference type="ARBA" id="ARBA00010657"/>
    </source>
</evidence>
<feature type="compositionally biased region" description="Basic and acidic residues" evidence="3">
    <location>
        <begin position="389"/>
        <end position="401"/>
    </location>
</feature>
<feature type="coiled-coil region" evidence="2">
    <location>
        <begin position="294"/>
        <end position="345"/>
    </location>
</feature>
<evidence type="ECO:0000313" key="4">
    <source>
        <dbReference type="EMBL" id="AGN12842.1"/>
    </source>
</evidence>
<dbReference type="Pfam" id="PF01076">
    <property type="entry name" value="Mob_Pre"/>
    <property type="match status" value="1"/>
</dbReference>
<reference evidence="4" key="1">
    <citation type="journal article" date="2013" name="Plasmid">
        <title>pDB2011, a 7.6 kb multidrug resistance plasmid from Listeria innocua replicating in Gram-positive and Gram-negative hosts.</title>
        <authorList>
            <person name="Bertsch D."/>
            <person name="Anderegg J."/>
            <person name="Lacroix C."/>
            <person name="Meile L."/>
            <person name="Stevens M.J.A."/>
        </authorList>
    </citation>
    <scope>NUCLEOTIDE SEQUENCE</scope>
    <source>
        <strain evidence="4">TTS-2011</strain>
        <plasmid evidence="4">pDB2011</plasmid>
    </source>
</reference>
<proteinExistence type="inferred from homology"/>
<comment type="similarity">
    <text evidence="1">Belongs to the plasmid mobilization pre family.</text>
</comment>